<dbReference type="AlphaFoldDB" id="A0A841HWC0"/>
<gene>
    <name evidence="3" type="ORF">HNQ60_004976</name>
</gene>
<evidence type="ECO:0000256" key="2">
    <source>
        <dbReference type="SAM" id="Phobius"/>
    </source>
</evidence>
<keyword evidence="2" id="KW-1133">Transmembrane helix</keyword>
<dbReference type="Proteomes" id="UP000588068">
    <property type="component" value="Unassembled WGS sequence"/>
</dbReference>
<accession>A0A841HWC0</accession>
<feature type="compositionally biased region" description="Basic and acidic residues" evidence="1">
    <location>
        <begin position="202"/>
        <end position="214"/>
    </location>
</feature>
<feature type="region of interest" description="Disordered" evidence="1">
    <location>
        <begin position="195"/>
        <end position="214"/>
    </location>
</feature>
<feature type="transmembrane region" description="Helical" evidence="2">
    <location>
        <begin position="12"/>
        <end position="31"/>
    </location>
</feature>
<protein>
    <submittedName>
        <fullName evidence="3">Uncharacterized protein</fullName>
    </submittedName>
</protein>
<keyword evidence="2" id="KW-0472">Membrane</keyword>
<name>A0A841HWC0_9GAMM</name>
<evidence type="ECO:0000313" key="4">
    <source>
        <dbReference type="Proteomes" id="UP000588068"/>
    </source>
</evidence>
<organism evidence="3 4">
    <name type="scientific">Povalibacter uvarum</name>
    <dbReference type="NCBI Taxonomy" id="732238"/>
    <lineage>
        <taxon>Bacteria</taxon>
        <taxon>Pseudomonadati</taxon>
        <taxon>Pseudomonadota</taxon>
        <taxon>Gammaproteobacteria</taxon>
        <taxon>Steroidobacterales</taxon>
        <taxon>Steroidobacteraceae</taxon>
        <taxon>Povalibacter</taxon>
    </lineage>
</organism>
<keyword evidence="2" id="KW-0812">Transmembrane</keyword>
<dbReference type="RefSeq" id="WP_184335458.1">
    <property type="nucleotide sequence ID" value="NZ_JACHHZ010000006.1"/>
</dbReference>
<reference evidence="3 4" key="1">
    <citation type="submission" date="2020-08" db="EMBL/GenBank/DDBJ databases">
        <title>Genomic Encyclopedia of Type Strains, Phase IV (KMG-IV): sequencing the most valuable type-strain genomes for metagenomic binning, comparative biology and taxonomic classification.</title>
        <authorList>
            <person name="Goeker M."/>
        </authorList>
    </citation>
    <scope>NUCLEOTIDE SEQUENCE [LARGE SCALE GENOMIC DNA]</scope>
    <source>
        <strain evidence="3 4">DSM 26723</strain>
    </source>
</reference>
<evidence type="ECO:0000313" key="3">
    <source>
        <dbReference type="EMBL" id="MBB6096085.1"/>
    </source>
</evidence>
<sequence>MHSQPGSHWRVRCAAVLIVTILHALLLLLIWKSRQLLLVHEASADRFIEWIRIDPPLDNPVPSSPPEPDLIARERTIELQQPLPPPASTASATESLPPRQIDWSAHGAYAAKKAVEGSVSEPYRNFGPRKQGPPPEPGAPALFEEEEEKFGKEGTDIHGDPVVWLSKHCYQELEKTVQTARDWVDPRPRLTQCMFNLGSPEPRGDLFEHLKKKR</sequence>
<comment type="caution">
    <text evidence="3">The sequence shown here is derived from an EMBL/GenBank/DDBJ whole genome shotgun (WGS) entry which is preliminary data.</text>
</comment>
<dbReference type="EMBL" id="JACHHZ010000006">
    <property type="protein sequence ID" value="MBB6096085.1"/>
    <property type="molecule type" value="Genomic_DNA"/>
</dbReference>
<proteinExistence type="predicted"/>
<keyword evidence="4" id="KW-1185">Reference proteome</keyword>
<evidence type="ECO:0000256" key="1">
    <source>
        <dbReference type="SAM" id="MobiDB-lite"/>
    </source>
</evidence>